<feature type="non-terminal residue" evidence="1">
    <location>
        <position position="47"/>
    </location>
</feature>
<dbReference type="AlphaFoldDB" id="A0A6J4H790"/>
<accession>A0A6J4H790</accession>
<feature type="non-terminal residue" evidence="1">
    <location>
        <position position="1"/>
    </location>
</feature>
<sequence>ACRRQLGIHTSHSFCRRALASYEQHGIQTTSHQCTILCRIVSIAAKI</sequence>
<proteinExistence type="predicted"/>
<organism evidence="1">
    <name type="scientific">uncultured Chloroflexia bacterium</name>
    <dbReference type="NCBI Taxonomy" id="1672391"/>
    <lineage>
        <taxon>Bacteria</taxon>
        <taxon>Bacillati</taxon>
        <taxon>Chloroflexota</taxon>
        <taxon>Chloroflexia</taxon>
        <taxon>environmental samples</taxon>
    </lineage>
</organism>
<protein>
    <submittedName>
        <fullName evidence="1">Uncharacterized protein</fullName>
    </submittedName>
</protein>
<dbReference type="EMBL" id="CADCTR010000075">
    <property type="protein sequence ID" value="CAA9216050.1"/>
    <property type="molecule type" value="Genomic_DNA"/>
</dbReference>
<gene>
    <name evidence="1" type="ORF">AVDCRST_MAG93-234</name>
</gene>
<evidence type="ECO:0000313" key="1">
    <source>
        <dbReference type="EMBL" id="CAA9216050.1"/>
    </source>
</evidence>
<name>A0A6J4H790_9CHLR</name>
<reference evidence="1" key="1">
    <citation type="submission" date="2020-02" db="EMBL/GenBank/DDBJ databases">
        <authorList>
            <person name="Meier V. D."/>
        </authorList>
    </citation>
    <scope>NUCLEOTIDE SEQUENCE</scope>
    <source>
        <strain evidence="1">AVDCRST_MAG93</strain>
    </source>
</reference>